<protein>
    <submittedName>
        <fullName evidence="1">Uncharacterized protein</fullName>
    </submittedName>
</protein>
<sequence>MTAIEKCAWEEFVWLVRFFLENRKSDGFIQHVEQLLIHFQQLGCNTSFQLHYLHSHLAYFSENLGDLSEEQGERFHQDIRTMETYQGYWNVNIMANYCWSIQNTTPNTPHAKKPYNRKFTLE</sequence>
<dbReference type="PANTHER" id="PTHR46114:SF1">
    <property type="entry name" value="ZAD DOMAIN-CONTAINING PROTEIN"/>
    <property type="match status" value="1"/>
</dbReference>
<dbReference type="AlphaFoldDB" id="A0A4C1X969"/>
<dbReference type="PANTHER" id="PTHR46114">
    <property type="entry name" value="APPLE DOMAIN-CONTAINING PROTEIN"/>
    <property type="match status" value="1"/>
</dbReference>
<organism evidence="1 2">
    <name type="scientific">Eumeta variegata</name>
    <name type="common">Bagworm moth</name>
    <name type="synonym">Eumeta japonica</name>
    <dbReference type="NCBI Taxonomy" id="151549"/>
    <lineage>
        <taxon>Eukaryota</taxon>
        <taxon>Metazoa</taxon>
        <taxon>Ecdysozoa</taxon>
        <taxon>Arthropoda</taxon>
        <taxon>Hexapoda</taxon>
        <taxon>Insecta</taxon>
        <taxon>Pterygota</taxon>
        <taxon>Neoptera</taxon>
        <taxon>Endopterygota</taxon>
        <taxon>Lepidoptera</taxon>
        <taxon>Glossata</taxon>
        <taxon>Ditrysia</taxon>
        <taxon>Tineoidea</taxon>
        <taxon>Psychidae</taxon>
        <taxon>Oiketicinae</taxon>
        <taxon>Eumeta</taxon>
    </lineage>
</organism>
<reference evidence="1 2" key="1">
    <citation type="journal article" date="2019" name="Commun. Biol.">
        <title>The bagworm genome reveals a unique fibroin gene that provides high tensile strength.</title>
        <authorList>
            <person name="Kono N."/>
            <person name="Nakamura H."/>
            <person name="Ohtoshi R."/>
            <person name="Tomita M."/>
            <person name="Numata K."/>
            <person name="Arakawa K."/>
        </authorList>
    </citation>
    <scope>NUCLEOTIDE SEQUENCE [LARGE SCALE GENOMIC DNA]</scope>
</reference>
<keyword evidence="2" id="KW-1185">Reference proteome</keyword>
<accession>A0A4C1X969</accession>
<dbReference type="OrthoDB" id="8063408at2759"/>
<name>A0A4C1X969_EUMVA</name>
<gene>
    <name evidence="1" type="ORF">EVAR_84000_1</name>
</gene>
<dbReference type="EMBL" id="BGZK01000745">
    <property type="protein sequence ID" value="GBP58805.1"/>
    <property type="molecule type" value="Genomic_DNA"/>
</dbReference>
<dbReference type="Proteomes" id="UP000299102">
    <property type="component" value="Unassembled WGS sequence"/>
</dbReference>
<proteinExistence type="predicted"/>
<evidence type="ECO:0000313" key="2">
    <source>
        <dbReference type="Proteomes" id="UP000299102"/>
    </source>
</evidence>
<evidence type="ECO:0000313" key="1">
    <source>
        <dbReference type="EMBL" id="GBP58805.1"/>
    </source>
</evidence>
<comment type="caution">
    <text evidence="1">The sequence shown here is derived from an EMBL/GenBank/DDBJ whole genome shotgun (WGS) entry which is preliminary data.</text>
</comment>